<dbReference type="PANTHER" id="PTHR22807">
    <property type="entry name" value="NOP2 YEAST -RELATED NOL1/NOP2/FMU SUN DOMAIN-CONTAINING"/>
    <property type="match status" value="1"/>
</dbReference>
<feature type="binding site" evidence="5">
    <location>
        <position position="261"/>
    </location>
    <ligand>
        <name>S-adenosyl-L-methionine</name>
        <dbReference type="ChEBI" id="CHEBI:59789"/>
    </ligand>
</feature>
<evidence type="ECO:0000256" key="3">
    <source>
        <dbReference type="ARBA" id="ARBA00022691"/>
    </source>
</evidence>
<accession>A0A4Q7YSA3</accession>
<keyword evidence="3 5" id="KW-0949">S-adenosyl-L-methionine</keyword>
<dbReference type="GO" id="GO:0001510">
    <property type="term" value="P:RNA methylation"/>
    <property type="evidence" value="ECO:0007669"/>
    <property type="project" value="InterPro"/>
</dbReference>
<sequence length="435" mass="46906">MKVPPLSRRPSQPRASVQPKPISPARTAAFEILMLVAEGKGNSDDLLHSSRTAQLSPEDRNLATALVLGTLRWQIALDAKIQPLLQRPDQRLAEPVAIALRLGAFQLVHLDRIPPHAALNESVELTRASGQAHAAGMVNAILRKLASAKPPGQPLHESTAAIARRLGHPQWLVERWVARYGREAAIRICEAGQREPGEPSFFDEAPDVDLPRMDDGSRLVAELAAASVPQAERIWDACAAPGGKALVLSHRLPSATILASDVSARRLGAMRTRLAQYSYAANIQTEVVDATVPPPSVGDFDLILADVPCSGTGTLARNPEIRLRLEASDLARQASRQCQILRAALSRLRPGGRLLYSTCSLEPEECEQVVEAVTAEAEFAATIRVLPLDPLLDGLTVSGRFREPLADAVRGAYLRTLPGVHPGDGFFAALLERSV</sequence>
<dbReference type="InterPro" id="IPR029063">
    <property type="entry name" value="SAM-dependent_MTases_sf"/>
</dbReference>
<comment type="caution">
    <text evidence="8">The sequence shown here is derived from an EMBL/GenBank/DDBJ whole genome shotgun (WGS) entry which is preliminary data.</text>
</comment>
<protein>
    <submittedName>
        <fullName evidence="8">16S rRNA (Cytosine967-C5)-methyltransferase</fullName>
    </submittedName>
</protein>
<dbReference type="Gene3D" id="3.40.50.150">
    <property type="entry name" value="Vaccinia Virus protein VP39"/>
    <property type="match status" value="1"/>
</dbReference>
<dbReference type="Proteomes" id="UP000292958">
    <property type="component" value="Unassembled WGS sequence"/>
</dbReference>
<proteinExistence type="inferred from homology"/>
<reference evidence="8 9" key="1">
    <citation type="submission" date="2019-02" db="EMBL/GenBank/DDBJ databases">
        <title>Genomic Encyclopedia of Archaeal and Bacterial Type Strains, Phase II (KMG-II): from individual species to whole genera.</title>
        <authorList>
            <person name="Goeker M."/>
        </authorList>
    </citation>
    <scope>NUCLEOTIDE SEQUENCE [LARGE SCALE GENOMIC DNA]</scope>
    <source>
        <strain evidence="8 9">DSM 18101</strain>
    </source>
</reference>
<evidence type="ECO:0000256" key="6">
    <source>
        <dbReference type="SAM" id="MobiDB-lite"/>
    </source>
</evidence>
<feature type="binding site" evidence="5">
    <location>
        <begin position="238"/>
        <end position="244"/>
    </location>
    <ligand>
        <name>S-adenosyl-L-methionine</name>
        <dbReference type="ChEBI" id="CHEBI:59789"/>
    </ligand>
</feature>
<feature type="binding site" evidence="5">
    <location>
        <position position="289"/>
    </location>
    <ligand>
        <name>S-adenosyl-L-methionine</name>
        <dbReference type="ChEBI" id="CHEBI:59789"/>
    </ligand>
</feature>
<evidence type="ECO:0000256" key="2">
    <source>
        <dbReference type="ARBA" id="ARBA00022679"/>
    </source>
</evidence>
<dbReference type="AlphaFoldDB" id="A0A4Q7YSA3"/>
<feature type="region of interest" description="Disordered" evidence="6">
    <location>
        <begin position="1"/>
        <end position="21"/>
    </location>
</feature>
<comment type="similarity">
    <text evidence="5">Belongs to the class I-like SAM-binding methyltransferase superfamily. RsmB/NOP family.</text>
</comment>
<feature type="active site" description="Nucleophile" evidence="5">
    <location>
        <position position="359"/>
    </location>
</feature>
<dbReference type="InterPro" id="IPR049560">
    <property type="entry name" value="MeTrfase_RsmB-F_NOP2_cat"/>
</dbReference>
<dbReference type="InterPro" id="IPR023267">
    <property type="entry name" value="RCMT"/>
</dbReference>
<evidence type="ECO:0000256" key="1">
    <source>
        <dbReference type="ARBA" id="ARBA00022603"/>
    </source>
</evidence>
<keyword evidence="9" id="KW-1185">Reference proteome</keyword>
<dbReference type="GO" id="GO:0003723">
    <property type="term" value="F:RNA binding"/>
    <property type="evidence" value="ECO:0007669"/>
    <property type="project" value="UniProtKB-UniRule"/>
</dbReference>
<dbReference type="Gene3D" id="1.10.940.10">
    <property type="entry name" value="NusB-like"/>
    <property type="match status" value="1"/>
</dbReference>
<feature type="binding site" evidence="5">
    <location>
        <position position="306"/>
    </location>
    <ligand>
        <name>S-adenosyl-L-methionine</name>
        <dbReference type="ChEBI" id="CHEBI:59789"/>
    </ligand>
</feature>
<dbReference type="PROSITE" id="PS51686">
    <property type="entry name" value="SAM_MT_RSMB_NOP"/>
    <property type="match status" value="1"/>
</dbReference>
<keyword evidence="4 5" id="KW-0694">RNA-binding</keyword>
<evidence type="ECO:0000256" key="5">
    <source>
        <dbReference type="PROSITE-ProRule" id="PRU01023"/>
    </source>
</evidence>
<evidence type="ECO:0000313" key="9">
    <source>
        <dbReference type="Proteomes" id="UP000292958"/>
    </source>
</evidence>
<feature type="domain" description="SAM-dependent MTase RsmB/NOP-type" evidence="7">
    <location>
        <begin position="143"/>
        <end position="434"/>
    </location>
</feature>
<name>A0A4Q7YSA3_9BACT</name>
<dbReference type="CDD" id="cd02440">
    <property type="entry name" value="AdoMet_MTases"/>
    <property type="match status" value="1"/>
</dbReference>
<keyword evidence="1 5" id="KW-0489">Methyltransferase</keyword>
<dbReference type="PANTHER" id="PTHR22807:SF61">
    <property type="entry name" value="NOL1_NOP2_SUN FAMILY PROTEIN _ ANTITERMINATION NUSB DOMAIN-CONTAINING PROTEIN"/>
    <property type="match status" value="1"/>
</dbReference>
<dbReference type="GO" id="GO:0008173">
    <property type="term" value="F:RNA methyltransferase activity"/>
    <property type="evidence" value="ECO:0007669"/>
    <property type="project" value="InterPro"/>
</dbReference>
<dbReference type="EMBL" id="SHKW01000001">
    <property type="protein sequence ID" value="RZU40104.1"/>
    <property type="molecule type" value="Genomic_DNA"/>
</dbReference>
<evidence type="ECO:0000256" key="4">
    <source>
        <dbReference type="ARBA" id="ARBA00022884"/>
    </source>
</evidence>
<dbReference type="Pfam" id="PF01189">
    <property type="entry name" value="Methyltr_RsmB-F"/>
    <property type="match status" value="1"/>
</dbReference>
<evidence type="ECO:0000313" key="8">
    <source>
        <dbReference type="EMBL" id="RZU40104.1"/>
    </source>
</evidence>
<dbReference type="GO" id="GO:0006355">
    <property type="term" value="P:regulation of DNA-templated transcription"/>
    <property type="evidence" value="ECO:0007669"/>
    <property type="project" value="InterPro"/>
</dbReference>
<dbReference type="InterPro" id="IPR035926">
    <property type="entry name" value="NusB-like_sf"/>
</dbReference>
<dbReference type="PRINTS" id="PR02008">
    <property type="entry name" value="RCMTFAMILY"/>
</dbReference>
<evidence type="ECO:0000259" key="7">
    <source>
        <dbReference type="PROSITE" id="PS51686"/>
    </source>
</evidence>
<dbReference type="SUPFAM" id="SSF48013">
    <property type="entry name" value="NusB-like"/>
    <property type="match status" value="1"/>
</dbReference>
<dbReference type="InterPro" id="IPR006027">
    <property type="entry name" value="NusB_RsmB_TIM44"/>
</dbReference>
<keyword evidence="2 5" id="KW-0808">Transferase</keyword>
<dbReference type="InterPro" id="IPR001678">
    <property type="entry name" value="MeTrfase_RsmB-F_NOP2_dom"/>
</dbReference>
<dbReference type="SUPFAM" id="SSF53335">
    <property type="entry name" value="S-adenosyl-L-methionine-dependent methyltransferases"/>
    <property type="match status" value="1"/>
</dbReference>
<organism evidence="8 9">
    <name type="scientific">Edaphobacter modestus</name>
    <dbReference type="NCBI Taxonomy" id="388466"/>
    <lineage>
        <taxon>Bacteria</taxon>
        <taxon>Pseudomonadati</taxon>
        <taxon>Acidobacteriota</taxon>
        <taxon>Terriglobia</taxon>
        <taxon>Terriglobales</taxon>
        <taxon>Acidobacteriaceae</taxon>
        <taxon>Edaphobacter</taxon>
    </lineage>
</organism>
<gene>
    <name evidence="8" type="ORF">BDD14_1528</name>
</gene>
<dbReference type="Pfam" id="PF01029">
    <property type="entry name" value="NusB"/>
    <property type="match status" value="1"/>
</dbReference>